<evidence type="ECO:0000313" key="3">
    <source>
        <dbReference type="Proteomes" id="UP001153076"/>
    </source>
</evidence>
<sequence length="439" mass="49227">MEHYYPDQFSRQFGFHQDVPADMVFDNLPDAKKMLHCHYVLTRYETGSQVLFPKQCNLLDKNTTLHMPVTPRGNEVIYLARTFRRMKANLKPKLKIVRSRKPLDLFIPLMEDSSSHVKILGIDVAISTTSAPTIPIQSIALLPQITNDVKEHFKSSLAKIQHNIPIGVCEPSTKNVTELRPEGTENIMDILDGESDGMNFKEELAHIPLPSKSQCVSSIGRIPSFGNDLFDSGSRIDGSKGVCSLDDDEVESICRANDPLRAPQEVDKNAALVFGKAILQKVSCTSFDGLPSLKGNFDSLYATILERGVDVTPLESKDERLIKQACDFENLQESYSGRTSAEEHLSCRIKVQGKLDEASRQLNTKGAHYEAKMAELKHEELLKELQLLENQKKDVSSQGQIDVFNAAEVMDVATKVSLEKDEAYINESLEDSKNFRWNP</sequence>
<dbReference type="Proteomes" id="UP001153076">
    <property type="component" value="Unassembled WGS sequence"/>
</dbReference>
<keyword evidence="3" id="KW-1185">Reference proteome</keyword>
<evidence type="ECO:0000313" key="2">
    <source>
        <dbReference type="EMBL" id="KAJ8437696.1"/>
    </source>
</evidence>
<reference evidence="2" key="1">
    <citation type="submission" date="2022-04" db="EMBL/GenBank/DDBJ databases">
        <title>Carnegiea gigantea Genome sequencing and assembly v2.</title>
        <authorList>
            <person name="Copetti D."/>
            <person name="Sanderson M.J."/>
            <person name="Burquez A."/>
            <person name="Wojciechowski M.F."/>
        </authorList>
    </citation>
    <scope>NUCLEOTIDE SEQUENCE</scope>
    <source>
        <strain evidence="2">SGP5-SGP5p</strain>
        <tissue evidence="2">Aerial part</tissue>
    </source>
</reference>
<dbReference type="AlphaFoldDB" id="A0A9Q1K5K9"/>
<accession>A0A9Q1K5K9</accession>
<keyword evidence="1" id="KW-0175">Coiled coil</keyword>
<gene>
    <name evidence="2" type="ORF">Cgig2_030718</name>
</gene>
<feature type="coiled-coil region" evidence="1">
    <location>
        <begin position="371"/>
        <end position="398"/>
    </location>
</feature>
<organism evidence="2 3">
    <name type="scientific">Carnegiea gigantea</name>
    <dbReference type="NCBI Taxonomy" id="171969"/>
    <lineage>
        <taxon>Eukaryota</taxon>
        <taxon>Viridiplantae</taxon>
        <taxon>Streptophyta</taxon>
        <taxon>Embryophyta</taxon>
        <taxon>Tracheophyta</taxon>
        <taxon>Spermatophyta</taxon>
        <taxon>Magnoliopsida</taxon>
        <taxon>eudicotyledons</taxon>
        <taxon>Gunneridae</taxon>
        <taxon>Pentapetalae</taxon>
        <taxon>Caryophyllales</taxon>
        <taxon>Cactineae</taxon>
        <taxon>Cactaceae</taxon>
        <taxon>Cactoideae</taxon>
        <taxon>Echinocereeae</taxon>
        <taxon>Carnegiea</taxon>
    </lineage>
</organism>
<name>A0A9Q1K5K9_9CARY</name>
<protein>
    <submittedName>
        <fullName evidence="2">Uncharacterized protein</fullName>
    </submittedName>
</protein>
<comment type="caution">
    <text evidence="2">The sequence shown here is derived from an EMBL/GenBank/DDBJ whole genome shotgun (WGS) entry which is preliminary data.</text>
</comment>
<dbReference type="EMBL" id="JAKOGI010000287">
    <property type="protein sequence ID" value="KAJ8437696.1"/>
    <property type="molecule type" value="Genomic_DNA"/>
</dbReference>
<dbReference type="OrthoDB" id="6205933at2759"/>
<proteinExistence type="predicted"/>
<evidence type="ECO:0000256" key="1">
    <source>
        <dbReference type="SAM" id="Coils"/>
    </source>
</evidence>